<dbReference type="PANTHER" id="PTHR33202:SF22">
    <property type="entry name" value="HYDROGEN PEROXIDE SENSITIVE REPRESSOR"/>
    <property type="match status" value="1"/>
</dbReference>
<dbReference type="RefSeq" id="WP_114790370.1">
    <property type="nucleotide sequence ID" value="NZ_CP139960.1"/>
</dbReference>
<protein>
    <submittedName>
        <fullName evidence="1">Transcriptional repressor</fullName>
    </submittedName>
</protein>
<dbReference type="SUPFAM" id="SSF46785">
    <property type="entry name" value="Winged helix' DNA-binding domain"/>
    <property type="match status" value="1"/>
</dbReference>
<dbReference type="InterPro" id="IPR036390">
    <property type="entry name" value="WH_DNA-bd_sf"/>
</dbReference>
<dbReference type="InterPro" id="IPR036388">
    <property type="entry name" value="WH-like_DNA-bd_sf"/>
</dbReference>
<dbReference type="InterPro" id="IPR002481">
    <property type="entry name" value="FUR"/>
</dbReference>
<proteinExistence type="predicted"/>
<reference evidence="1 2" key="1">
    <citation type="submission" date="2023-12" db="EMBL/GenBank/DDBJ databases">
        <title>Genome sequencing and assembly of bacterial species from a model synthetic community.</title>
        <authorList>
            <person name="Hogle S.L."/>
        </authorList>
    </citation>
    <scope>NUCLEOTIDE SEQUENCE [LARGE SCALE GENOMIC DNA]</scope>
    <source>
        <strain evidence="1 2">HAMBI_3031</strain>
    </source>
</reference>
<keyword evidence="2" id="KW-1185">Reference proteome</keyword>
<dbReference type="PANTHER" id="PTHR33202">
    <property type="entry name" value="ZINC UPTAKE REGULATION PROTEIN"/>
    <property type="match status" value="1"/>
</dbReference>
<dbReference type="EMBL" id="CP139960">
    <property type="protein sequence ID" value="WQD36761.1"/>
    <property type="molecule type" value="Genomic_DNA"/>
</dbReference>
<dbReference type="Proteomes" id="UP001325680">
    <property type="component" value="Chromosome"/>
</dbReference>
<dbReference type="Pfam" id="PF01475">
    <property type="entry name" value="FUR"/>
    <property type="match status" value="1"/>
</dbReference>
<accession>A0ABZ0W3V5</accession>
<organism evidence="1 2">
    <name type="scientific">Niabella yanshanensis</name>
    <dbReference type="NCBI Taxonomy" id="577386"/>
    <lineage>
        <taxon>Bacteria</taxon>
        <taxon>Pseudomonadati</taxon>
        <taxon>Bacteroidota</taxon>
        <taxon>Chitinophagia</taxon>
        <taxon>Chitinophagales</taxon>
        <taxon>Chitinophagaceae</taxon>
        <taxon>Niabella</taxon>
    </lineage>
</organism>
<evidence type="ECO:0000313" key="2">
    <source>
        <dbReference type="Proteomes" id="UP001325680"/>
    </source>
</evidence>
<gene>
    <name evidence="1" type="ORF">U0035_13900</name>
</gene>
<sequence>MRSIENILKANKLSVTAGRQKILQLFLNSGGALAHADIEKNAGEHFDRVTIYRTLQAFVEKGLIHTIPTSDNSIKYALCKDDCGEGHHHDHHVHFVCNVCNNTFCLDSVVTPKVDLPEGYQSAELEVVAKGVCKNCGKNTKKKP</sequence>
<evidence type="ECO:0000313" key="1">
    <source>
        <dbReference type="EMBL" id="WQD36761.1"/>
    </source>
</evidence>
<name>A0ABZ0W3V5_9BACT</name>
<dbReference type="Gene3D" id="1.10.10.10">
    <property type="entry name" value="Winged helix-like DNA-binding domain superfamily/Winged helix DNA-binding domain"/>
    <property type="match status" value="1"/>
</dbReference>